<keyword evidence="2" id="KW-1185">Reference proteome</keyword>
<sequence>MLWVIRATWEFHFLCFTDSDFEFLNQSNTTCKEHKEHGLHHGLNGIVVSNGKILSSLQQVDHAVQEISVQKYALRFSLIQLNCQICNYLPFISLSHSFFV</sequence>
<dbReference type="EMBL" id="NQVE01000046">
    <property type="protein sequence ID" value="RAL51647.1"/>
    <property type="molecule type" value="Genomic_DNA"/>
</dbReference>
<comment type="caution">
    <text evidence="1">The sequence shown here is derived from an EMBL/GenBank/DDBJ whole genome shotgun (WGS) entry which is preliminary data.</text>
</comment>
<accession>A0A328E189</accession>
<dbReference type="Proteomes" id="UP000249390">
    <property type="component" value="Unassembled WGS sequence"/>
</dbReference>
<organism evidence="1 2">
    <name type="scientific">Cuscuta australis</name>
    <dbReference type="NCBI Taxonomy" id="267555"/>
    <lineage>
        <taxon>Eukaryota</taxon>
        <taxon>Viridiplantae</taxon>
        <taxon>Streptophyta</taxon>
        <taxon>Embryophyta</taxon>
        <taxon>Tracheophyta</taxon>
        <taxon>Spermatophyta</taxon>
        <taxon>Magnoliopsida</taxon>
        <taxon>eudicotyledons</taxon>
        <taxon>Gunneridae</taxon>
        <taxon>Pentapetalae</taxon>
        <taxon>asterids</taxon>
        <taxon>lamiids</taxon>
        <taxon>Solanales</taxon>
        <taxon>Convolvulaceae</taxon>
        <taxon>Cuscuteae</taxon>
        <taxon>Cuscuta</taxon>
        <taxon>Cuscuta subgen. Grammica</taxon>
        <taxon>Cuscuta sect. Cleistogrammica</taxon>
    </lineage>
</organism>
<reference evidence="1 2" key="1">
    <citation type="submission" date="2018-06" db="EMBL/GenBank/DDBJ databases">
        <title>The Genome of Cuscuta australis (Dodder) Provides Insight into the Evolution of Plant Parasitism.</title>
        <authorList>
            <person name="Liu H."/>
        </authorList>
    </citation>
    <scope>NUCLEOTIDE SEQUENCE [LARGE SCALE GENOMIC DNA]</scope>
    <source>
        <strain evidence="2">cv. Yunnan</strain>
        <tissue evidence="1">Vines</tissue>
    </source>
</reference>
<evidence type="ECO:0000313" key="1">
    <source>
        <dbReference type="EMBL" id="RAL51647.1"/>
    </source>
</evidence>
<proteinExistence type="predicted"/>
<dbReference type="AlphaFoldDB" id="A0A328E189"/>
<name>A0A328E189_9ASTE</name>
<protein>
    <submittedName>
        <fullName evidence="1">Uncharacterized protein</fullName>
    </submittedName>
</protein>
<evidence type="ECO:0000313" key="2">
    <source>
        <dbReference type="Proteomes" id="UP000249390"/>
    </source>
</evidence>
<gene>
    <name evidence="1" type="ORF">DM860_010365</name>
</gene>